<dbReference type="Pfam" id="PF02719">
    <property type="entry name" value="Polysacc_synt_2"/>
    <property type="match status" value="1"/>
</dbReference>
<dbReference type="InterPro" id="IPR003869">
    <property type="entry name" value="Polysac_CapD-like"/>
</dbReference>
<reference evidence="3" key="1">
    <citation type="journal article" date="2020" name="Nature">
        <title>Giant virus diversity and host interactions through global metagenomics.</title>
        <authorList>
            <person name="Schulz F."/>
            <person name="Roux S."/>
            <person name="Paez-Espino D."/>
            <person name="Jungbluth S."/>
            <person name="Walsh D.A."/>
            <person name="Denef V.J."/>
            <person name="McMahon K.D."/>
            <person name="Konstantinidis K.T."/>
            <person name="Eloe-Fadrosh E.A."/>
            <person name="Kyrpides N.C."/>
            <person name="Woyke T."/>
        </authorList>
    </citation>
    <scope>NUCLEOTIDE SEQUENCE</scope>
    <source>
        <strain evidence="3">GVMAG-M-3300020166-18</strain>
    </source>
</reference>
<dbReference type="EMBL" id="MN739271">
    <property type="protein sequence ID" value="QHS96419.1"/>
    <property type="molecule type" value="Genomic_DNA"/>
</dbReference>
<dbReference type="InterPro" id="IPR051203">
    <property type="entry name" value="Polysaccharide_Synthase-Rel"/>
</dbReference>
<evidence type="ECO:0000313" key="3">
    <source>
        <dbReference type="EMBL" id="QHS96419.1"/>
    </source>
</evidence>
<name>A0A6C0BXZ9_9ZZZZ</name>
<dbReference type="SUPFAM" id="SSF51735">
    <property type="entry name" value="NAD(P)-binding Rossmann-fold domains"/>
    <property type="match status" value="1"/>
</dbReference>
<dbReference type="InterPro" id="IPR036291">
    <property type="entry name" value="NAD(P)-bd_dom_sf"/>
</dbReference>
<accession>A0A6C0BXZ9</accession>
<sequence>MENNTILFFGGTGSLGYNFISKNINNNTIYNYSRDECKHWNIEKKFPKLKNIIGDIRDKEKVKYALNLIKPNIIIIASAMKHVDKCEYDTGECIKTNILGVQNIINSIIELENSIAFKNVIFISTDKACSPVNTYGMCKAISEKMISEAAYKSNTIKYNIVRYGNVLNSRGSIIPLLHSLGKNEDVKELTLTDVRMTRFIMTLDESCKLIEYAIEHGNNGETIVPEIISMYVKDLFEIFSELYNKKTLVTKLRSGEKLYESLINGTQYQLQYKKNGYYHIIPNFDGKLLTQEQVDLNSNMNIISKECLQDKLLKMGCLDVNYTDSF</sequence>
<dbReference type="AlphaFoldDB" id="A0A6C0BXZ9"/>
<evidence type="ECO:0000259" key="2">
    <source>
        <dbReference type="Pfam" id="PF02719"/>
    </source>
</evidence>
<feature type="domain" description="Polysaccharide biosynthesis protein CapD-like" evidence="2">
    <location>
        <begin position="6"/>
        <end position="280"/>
    </location>
</feature>
<proteinExistence type="inferred from homology"/>
<dbReference type="PANTHER" id="PTHR43318:SF2">
    <property type="entry name" value="UDP-N-ACETYLGLUCOSAMINE 4,6-DEHYDRATASE (INVERTING)"/>
    <property type="match status" value="1"/>
</dbReference>
<dbReference type="Gene3D" id="3.40.50.720">
    <property type="entry name" value="NAD(P)-binding Rossmann-like Domain"/>
    <property type="match status" value="1"/>
</dbReference>
<comment type="similarity">
    <text evidence="1">Belongs to the polysaccharide synthase family.</text>
</comment>
<evidence type="ECO:0000256" key="1">
    <source>
        <dbReference type="ARBA" id="ARBA00007430"/>
    </source>
</evidence>
<dbReference type="PANTHER" id="PTHR43318">
    <property type="entry name" value="UDP-N-ACETYLGLUCOSAMINE 4,6-DEHYDRATASE"/>
    <property type="match status" value="1"/>
</dbReference>
<protein>
    <recommendedName>
        <fullName evidence="2">Polysaccharide biosynthesis protein CapD-like domain-containing protein</fullName>
    </recommendedName>
</protein>
<organism evidence="3">
    <name type="scientific">viral metagenome</name>
    <dbReference type="NCBI Taxonomy" id="1070528"/>
    <lineage>
        <taxon>unclassified sequences</taxon>
        <taxon>metagenomes</taxon>
        <taxon>organismal metagenomes</taxon>
    </lineage>
</organism>